<evidence type="ECO:0000256" key="1">
    <source>
        <dbReference type="SAM" id="Phobius"/>
    </source>
</evidence>
<organism evidence="2 3">
    <name type="scientific">Leishmania braziliensis MHOM/BR/75/M2904</name>
    <dbReference type="NCBI Taxonomy" id="420245"/>
    <lineage>
        <taxon>Eukaryota</taxon>
        <taxon>Discoba</taxon>
        <taxon>Euglenozoa</taxon>
        <taxon>Kinetoplastea</taxon>
        <taxon>Metakinetoplastina</taxon>
        <taxon>Trypanosomatida</taxon>
        <taxon>Trypanosomatidae</taxon>
        <taxon>Leishmaniinae</taxon>
        <taxon>Leishmania</taxon>
        <taxon>Leishmania braziliensis species complex</taxon>
    </lineage>
</organism>
<dbReference type="KEGG" id="lbz:LBRM_25_2010"/>
<dbReference type="AlphaFoldDB" id="A0A3P3Z8T5"/>
<reference evidence="2 3" key="1">
    <citation type="submission" date="2018-09" db="EMBL/GenBank/DDBJ databases">
        <authorList>
            <person name="Peiro R."/>
            <person name="Begona"/>
            <person name="Cbmso G."/>
            <person name="Lopez M."/>
            <person name="Gonzalez S."/>
        </authorList>
    </citation>
    <scope>NUCLEOTIDE SEQUENCE [LARGE SCALE GENOMIC DNA]</scope>
</reference>
<evidence type="ECO:0000313" key="3">
    <source>
        <dbReference type="Proteomes" id="UP000319462"/>
    </source>
</evidence>
<gene>
    <name evidence="2" type="ORF">LBRM2904_25.2550</name>
</gene>
<keyword evidence="1" id="KW-1133">Transmembrane helix</keyword>
<proteinExistence type="predicted"/>
<evidence type="ECO:0000313" key="2">
    <source>
        <dbReference type="EMBL" id="SYZ66663.1"/>
    </source>
</evidence>
<dbReference type="EMBL" id="LS997624">
    <property type="protein sequence ID" value="SYZ66663.1"/>
    <property type="molecule type" value="Genomic_DNA"/>
</dbReference>
<protein>
    <submittedName>
        <fullName evidence="2">Hypothetical_protein</fullName>
    </submittedName>
</protein>
<accession>A0A3P3Z8T5</accession>
<dbReference type="RefSeq" id="XP_001565702.1">
    <property type="nucleotide sequence ID" value="XM_001565652.1"/>
</dbReference>
<dbReference type="Proteomes" id="UP000319462">
    <property type="component" value="Chromosome 25"/>
</dbReference>
<keyword evidence="1" id="KW-0812">Transmembrane</keyword>
<dbReference type="VEuPathDB" id="TriTrypDB:LbrM.25.2010"/>
<sequence length="261" mass="30536">MAELLSTKTWRLKDVLFDQGAEQVVRVLKIDHPFRRQRITIVPTPRYAKETYLTDWVYQPYVKKHIMYVSNDIYNPFYVFLCRALFRKGKFPEYAYFHPMGLPDCIEVNLSRRVFIKKEQPFKTPLSTILMTTNHFRDSHHPWVSRRVLKIVGEQYVVHPRNDKQSLVFVLPPSYVPDVVNTLQSLGFAVADTVTASIGEATTITKLNSWSNKCQLLVLGYLWFLLVLFIVGESRHIHRLFQDYKRELIEKAGKDPGKMGL</sequence>
<feature type="transmembrane region" description="Helical" evidence="1">
    <location>
        <begin position="216"/>
        <end position="232"/>
    </location>
</feature>
<name>A0A3P3Z8T5_LEIBR</name>
<keyword evidence="1" id="KW-0472">Membrane</keyword>